<dbReference type="AlphaFoldDB" id="B0WAX3"/>
<dbReference type="VEuPathDB" id="VectorBase:CQUJHB020346"/>
<protein>
    <recommendedName>
        <fullName evidence="5">Ionotropic glutamate receptor L-glutamate and glycine-binding domain-containing protein</fullName>
    </recommendedName>
</protein>
<dbReference type="KEGG" id="cqu:CpipJ_CPIJ004133"/>
<proteinExistence type="predicted"/>
<dbReference type="InParanoid" id="B0WAX3"/>
<dbReference type="EMBL" id="DS231876">
    <property type="protein sequence ID" value="EDS41931.1"/>
    <property type="molecule type" value="Genomic_DNA"/>
</dbReference>
<dbReference type="EnsemblMetazoa" id="CPIJ004133-RA">
    <property type="protein sequence ID" value="CPIJ004133-PA"/>
    <property type="gene ID" value="CPIJ004133"/>
</dbReference>
<keyword evidence="4" id="KW-1185">Reference proteome</keyword>
<feature type="signal peptide" evidence="1">
    <location>
        <begin position="1"/>
        <end position="20"/>
    </location>
</feature>
<feature type="chain" id="PRO_5014566609" description="Ionotropic glutamate receptor L-glutamate and glycine-binding domain-containing protein" evidence="1">
    <location>
        <begin position="21"/>
        <end position="353"/>
    </location>
</feature>
<sequence length="353" mass="40460">MTSVWKVALLRLLVTTCTSAEEPTGKVVGYVSSLIRYLSEEEPGSFDCWFYENSKQPSMDTILNAIVSSHRLSLIPRRVLYSEGKVEVQRSPGALIIVVNGNQFMEMALFLTSSFDRGLKIVVLHNNNNLEGFIYIVEALRLMQLHNVVYIFTDFLVIQNMEAFQKVSHIRTGAVPFHEVFIDPTSNLTGPYEAKMSAFMTDFPYAPDPRTLDDLLVTGITVEQTGDNFLKATIEHAPRIKKLFSKIEFNEWRQGDWNSQNHAYVGSRSHFYSCLNDPHNFDPETGRRRMVVLDQFTLGMRVGFFFTSYRNPLVPKLQRAEFQFFEGGFTHFWLQQITRQQYGARHVGIVAKG</sequence>
<evidence type="ECO:0000313" key="3">
    <source>
        <dbReference type="EnsemblMetazoa" id="CPIJ004133-PA"/>
    </source>
</evidence>
<dbReference type="HOGENOM" id="CLU_785847_0_0_1"/>
<reference evidence="3" key="2">
    <citation type="submission" date="2020-05" db="UniProtKB">
        <authorList>
            <consortium name="EnsemblMetazoa"/>
        </authorList>
    </citation>
    <scope>IDENTIFICATION</scope>
    <source>
        <strain evidence="3">JHB</strain>
    </source>
</reference>
<accession>B0WAX3</accession>
<organism>
    <name type="scientific">Culex quinquefasciatus</name>
    <name type="common">Southern house mosquito</name>
    <name type="synonym">Culex pungens</name>
    <dbReference type="NCBI Taxonomy" id="7176"/>
    <lineage>
        <taxon>Eukaryota</taxon>
        <taxon>Metazoa</taxon>
        <taxon>Ecdysozoa</taxon>
        <taxon>Arthropoda</taxon>
        <taxon>Hexapoda</taxon>
        <taxon>Insecta</taxon>
        <taxon>Pterygota</taxon>
        <taxon>Neoptera</taxon>
        <taxon>Endopterygota</taxon>
        <taxon>Diptera</taxon>
        <taxon>Nematocera</taxon>
        <taxon>Culicoidea</taxon>
        <taxon>Culicidae</taxon>
        <taxon>Culicinae</taxon>
        <taxon>Culicini</taxon>
        <taxon>Culex</taxon>
        <taxon>Culex</taxon>
    </lineage>
</organism>
<evidence type="ECO:0008006" key="5">
    <source>
        <dbReference type="Google" id="ProtNLM"/>
    </source>
</evidence>
<evidence type="ECO:0000313" key="4">
    <source>
        <dbReference type="Proteomes" id="UP000002320"/>
    </source>
</evidence>
<gene>
    <name evidence="3" type="primary">6035730</name>
    <name evidence="2" type="ORF">CpipJ_CPIJ004133</name>
</gene>
<dbReference type="FunCoup" id="B0WAX3">
    <property type="interactions" value="74"/>
</dbReference>
<evidence type="ECO:0000256" key="1">
    <source>
        <dbReference type="SAM" id="SignalP"/>
    </source>
</evidence>
<reference evidence="2" key="1">
    <citation type="submission" date="2007-03" db="EMBL/GenBank/DDBJ databases">
        <title>Annotation of Culex pipiens quinquefasciatus.</title>
        <authorList>
            <consortium name="The Broad Institute Genome Sequencing Platform"/>
            <person name="Atkinson P.W."/>
            <person name="Hemingway J."/>
            <person name="Christensen B.M."/>
            <person name="Higgs S."/>
            <person name="Kodira C."/>
            <person name="Hannick L."/>
            <person name="Megy K."/>
            <person name="O'Leary S."/>
            <person name="Pearson M."/>
            <person name="Haas B.J."/>
            <person name="Mauceli E."/>
            <person name="Wortman J.R."/>
            <person name="Lee N.H."/>
            <person name="Guigo R."/>
            <person name="Stanke M."/>
            <person name="Alvarado L."/>
            <person name="Amedeo P."/>
            <person name="Antoine C.H."/>
            <person name="Arensburger P."/>
            <person name="Bidwell S.L."/>
            <person name="Crawford M."/>
            <person name="Camaro F."/>
            <person name="Devon K."/>
            <person name="Engels R."/>
            <person name="Hammond M."/>
            <person name="Howarth C."/>
            <person name="Koehrsen M."/>
            <person name="Lawson D."/>
            <person name="Montgomery P."/>
            <person name="Nene V."/>
            <person name="Nusbaum C."/>
            <person name="Puiu D."/>
            <person name="Romero-Severson J."/>
            <person name="Severson D.W."/>
            <person name="Shumway M."/>
            <person name="Sisk P."/>
            <person name="Stolte C."/>
            <person name="Zeng Q."/>
            <person name="Eisenstadt E."/>
            <person name="Fraser-Liggett C."/>
            <person name="Strausberg R."/>
            <person name="Galagan J."/>
            <person name="Birren B."/>
            <person name="Collins F.H."/>
        </authorList>
    </citation>
    <scope>NUCLEOTIDE SEQUENCE [LARGE SCALE GENOMIC DNA]</scope>
    <source>
        <strain evidence="2">JHB</strain>
    </source>
</reference>
<name>B0WAX3_CULQU</name>
<dbReference type="VEuPathDB" id="VectorBase:CPIJ004133"/>
<dbReference type="Proteomes" id="UP000002320">
    <property type="component" value="Unassembled WGS sequence"/>
</dbReference>
<keyword evidence="1" id="KW-0732">Signal</keyword>
<evidence type="ECO:0000313" key="2">
    <source>
        <dbReference type="EMBL" id="EDS41931.1"/>
    </source>
</evidence>